<feature type="transmembrane region" description="Helical" evidence="8">
    <location>
        <begin position="309"/>
        <end position="326"/>
    </location>
</feature>
<evidence type="ECO:0000256" key="1">
    <source>
        <dbReference type="ARBA" id="ARBA00004651"/>
    </source>
</evidence>
<evidence type="ECO:0000256" key="7">
    <source>
        <dbReference type="ARBA" id="ARBA00023136"/>
    </source>
</evidence>
<evidence type="ECO:0000256" key="8">
    <source>
        <dbReference type="SAM" id="Phobius"/>
    </source>
</evidence>
<feature type="domain" description="EAL" evidence="9">
    <location>
        <begin position="448"/>
        <end position="699"/>
    </location>
</feature>
<sequence>MKIDNTIEMIETLPMTRALRTALVMSIPILMIGSFSLILKSLPIPAYQRFLEIFFGGALRDILDIAHRATFGIFSLYMVLAVSRNYSQDNSSDPLMFYGAPIASLISFVILCGFFSGRPSIAALGVNGMFTALLCAVCIPPAYLCFVKRFGGRRRIYTKGADYIFNLAIGSLLPLFLTVLFVSSLNYIIVQSFGVSGLYELLVKGGQHIFSGRERSLKSAVLFLVSSGVMWFFGIHGNNVLDSVIKTVFYPGIEVNHSMLAVGLVPSEILTKTFFDTFVYMGGCGGAISLLAAVLIFSKRPSSRNLAKLAFLPMLFNVNEIMLIGLPVVLNPIFLIPFILTPITSCLISYAAFYFELLPVTVNAVEWTTPVLYGGYASTGSMAGVLLQLVNMIVGVFIYRPFILFSDKEQELISNKQMNALVRLLQEQEVKRSPVMLTELYGTMGAVAKELAEDLDYALFSHELMLYYQPQFDDKRRCIGAEALLRWNHRRFGFIYPPLIIKLAEEKGFLSELEENIIIRAAKDLPLVQNALGSEISVSVNVSGLTIETDAFEQFLKKAALSGKINAGKINLEVTEQMALSSDPRTEERLRRICALGFHLEIDDFSMGHTSVKFLQSGIFGTVKLDGAIIKDILHNQRSREIIASIMGLSRSLGFKVIAEYVENEAIMEALEEIGCRAYQGYLFSPPLPLDRLPESVKK</sequence>
<evidence type="ECO:0000256" key="5">
    <source>
        <dbReference type="ARBA" id="ARBA00022692"/>
    </source>
</evidence>
<keyword evidence="4" id="KW-0762">Sugar transport</keyword>
<feature type="transmembrane region" description="Helical" evidence="8">
    <location>
        <begin position="217"/>
        <end position="236"/>
    </location>
</feature>
<dbReference type="PANTHER" id="PTHR33989">
    <property type="match status" value="1"/>
</dbReference>
<dbReference type="PROSITE" id="PS50883">
    <property type="entry name" value="EAL"/>
    <property type="match status" value="1"/>
</dbReference>
<dbReference type="Proteomes" id="UP000093044">
    <property type="component" value="Chromosome"/>
</dbReference>
<dbReference type="Pfam" id="PF02378">
    <property type="entry name" value="PTS_EIIC"/>
    <property type="match status" value="1"/>
</dbReference>
<dbReference type="GeneID" id="83057854"/>
<reference evidence="11" key="1">
    <citation type="submission" date="2016-08" db="EMBL/GenBank/DDBJ databases">
        <title>Complete genome of Cloacibacillus porcorum.</title>
        <authorList>
            <person name="Looft T."/>
            <person name="Bayles D.O."/>
            <person name="Alt D.P."/>
        </authorList>
    </citation>
    <scope>NUCLEOTIDE SEQUENCE [LARGE SCALE GENOMIC DNA]</scope>
    <source>
        <strain evidence="11">CL-84</strain>
    </source>
</reference>
<evidence type="ECO:0000256" key="2">
    <source>
        <dbReference type="ARBA" id="ARBA00022448"/>
    </source>
</evidence>
<dbReference type="InterPro" id="IPR051088">
    <property type="entry name" value="PTS_Sugar-EIIC/EIIB"/>
</dbReference>
<evidence type="ECO:0000259" key="9">
    <source>
        <dbReference type="PROSITE" id="PS50883"/>
    </source>
</evidence>
<keyword evidence="5 8" id="KW-0812">Transmembrane</keyword>
<dbReference type="GO" id="GO:0008982">
    <property type="term" value="F:protein-N(PI)-phosphohistidine-sugar phosphotransferase activity"/>
    <property type="evidence" value="ECO:0007669"/>
    <property type="project" value="InterPro"/>
</dbReference>
<evidence type="ECO:0000256" key="4">
    <source>
        <dbReference type="ARBA" id="ARBA00022597"/>
    </source>
</evidence>
<feature type="transmembrane region" description="Helical" evidence="8">
    <location>
        <begin position="95"/>
        <end position="116"/>
    </location>
</feature>
<proteinExistence type="predicted"/>
<dbReference type="AlphaFoldDB" id="A0A1B2I532"/>
<feature type="transmembrane region" description="Helical" evidence="8">
    <location>
        <begin position="333"/>
        <end position="355"/>
    </location>
</feature>
<dbReference type="InterPro" id="IPR003352">
    <property type="entry name" value="PTS_EIIC"/>
</dbReference>
<dbReference type="EMBL" id="CP016757">
    <property type="protein sequence ID" value="ANZ45079.1"/>
    <property type="molecule type" value="Genomic_DNA"/>
</dbReference>
<feature type="transmembrane region" description="Helical" evidence="8">
    <location>
        <begin position="65"/>
        <end position="83"/>
    </location>
</feature>
<keyword evidence="12" id="KW-1185">Reference proteome</keyword>
<dbReference type="KEGG" id="cpor:BED41_08315"/>
<dbReference type="STRING" id="1197717.BED41_08315"/>
<dbReference type="SUPFAM" id="SSF141868">
    <property type="entry name" value="EAL domain-like"/>
    <property type="match status" value="1"/>
</dbReference>
<comment type="subcellular location">
    <subcellularLocation>
        <location evidence="1">Cell membrane</location>
        <topology evidence="1">Multi-pass membrane protein</topology>
    </subcellularLocation>
</comment>
<accession>A0A1B2I532</accession>
<dbReference type="GO" id="GO:0009401">
    <property type="term" value="P:phosphoenolpyruvate-dependent sugar phosphotransferase system"/>
    <property type="evidence" value="ECO:0007669"/>
    <property type="project" value="InterPro"/>
</dbReference>
<dbReference type="RefSeq" id="WP_066744790.1">
    <property type="nucleotide sequence ID" value="NZ_CP016757.1"/>
</dbReference>
<evidence type="ECO:0000256" key="3">
    <source>
        <dbReference type="ARBA" id="ARBA00022475"/>
    </source>
</evidence>
<dbReference type="SMART" id="SM00052">
    <property type="entry name" value="EAL"/>
    <property type="match status" value="1"/>
</dbReference>
<feature type="domain" description="PTS EIIC type-3" evidence="10">
    <location>
        <begin position="1"/>
        <end position="402"/>
    </location>
</feature>
<keyword evidence="7 8" id="KW-0472">Membrane</keyword>
<dbReference type="InterPro" id="IPR001633">
    <property type="entry name" value="EAL_dom"/>
</dbReference>
<feature type="transmembrane region" description="Helical" evidence="8">
    <location>
        <begin position="163"/>
        <end position="182"/>
    </location>
</feature>
<keyword evidence="3" id="KW-1003">Cell membrane</keyword>
<dbReference type="CDD" id="cd01948">
    <property type="entry name" value="EAL"/>
    <property type="match status" value="1"/>
</dbReference>
<name>A0A1B2I532_9BACT</name>
<evidence type="ECO:0000256" key="6">
    <source>
        <dbReference type="ARBA" id="ARBA00022989"/>
    </source>
</evidence>
<gene>
    <name evidence="11" type="ORF">BED41_08315</name>
</gene>
<feature type="transmembrane region" description="Helical" evidence="8">
    <location>
        <begin position="375"/>
        <end position="399"/>
    </location>
</feature>
<organism evidence="11 12">
    <name type="scientific">Cloacibacillus porcorum</name>
    <dbReference type="NCBI Taxonomy" id="1197717"/>
    <lineage>
        <taxon>Bacteria</taxon>
        <taxon>Thermotogati</taxon>
        <taxon>Synergistota</taxon>
        <taxon>Synergistia</taxon>
        <taxon>Synergistales</taxon>
        <taxon>Synergistaceae</taxon>
        <taxon>Cloacibacillus</taxon>
    </lineage>
</organism>
<dbReference type="GO" id="GO:0005886">
    <property type="term" value="C:plasma membrane"/>
    <property type="evidence" value="ECO:0007669"/>
    <property type="project" value="UniProtKB-SubCell"/>
</dbReference>
<dbReference type="OrthoDB" id="1641940at2"/>
<evidence type="ECO:0000259" key="10">
    <source>
        <dbReference type="PROSITE" id="PS51105"/>
    </source>
</evidence>
<keyword evidence="6 8" id="KW-1133">Transmembrane helix</keyword>
<evidence type="ECO:0000313" key="11">
    <source>
        <dbReference type="EMBL" id="ANZ45079.1"/>
    </source>
</evidence>
<dbReference type="InterPro" id="IPR004501">
    <property type="entry name" value="PTS_EIIC_3"/>
</dbReference>
<dbReference type="Gene3D" id="3.20.20.450">
    <property type="entry name" value="EAL domain"/>
    <property type="match status" value="1"/>
</dbReference>
<evidence type="ECO:0008006" key="13">
    <source>
        <dbReference type="Google" id="ProtNLM"/>
    </source>
</evidence>
<feature type="transmembrane region" description="Helical" evidence="8">
    <location>
        <begin position="21"/>
        <end position="39"/>
    </location>
</feature>
<feature type="transmembrane region" description="Helical" evidence="8">
    <location>
        <begin position="248"/>
        <end position="266"/>
    </location>
</feature>
<dbReference type="PANTHER" id="PTHR33989:SF4">
    <property type="entry name" value="PTS SYSTEM N,N'-DIACETYLCHITOBIOSE-SPECIFIC EIIC COMPONENT"/>
    <property type="match status" value="1"/>
</dbReference>
<feature type="transmembrane region" description="Helical" evidence="8">
    <location>
        <begin position="122"/>
        <end position="143"/>
    </location>
</feature>
<evidence type="ECO:0000313" key="12">
    <source>
        <dbReference type="Proteomes" id="UP000093044"/>
    </source>
</evidence>
<dbReference type="Pfam" id="PF00563">
    <property type="entry name" value="EAL"/>
    <property type="match status" value="1"/>
</dbReference>
<protein>
    <recommendedName>
        <fullName evidence="13">Diguanylate phosphodiesterase</fullName>
    </recommendedName>
</protein>
<dbReference type="InterPro" id="IPR035919">
    <property type="entry name" value="EAL_sf"/>
</dbReference>
<keyword evidence="2" id="KW-0813">Transport</keyword>
<dbReference type="PROSITE" id="PS51105">
    <property type="entry name" value="PTS_EIIC_TYPE_3"/>
    <property type="match status" value="1"/>
</dbReference>
<feature type="transmembrane region" description="Helical" evidence="8">
    <location>
        <begin position="278"/>
        <end position="297"/>
    </location>
</feature>